<dbReference type="InterPro" id="IPR011021">
    <property type="entry name" value="Arrestin-like_N"/>
</dbReference>
<evidence type="ECO:0000256" key="2">
    <source>
        <dbReference type="SAM" id="MobiDB-lite"/>
    </source>
</evidence>
<dbReference type="Proteomes" id="UP001642540">
    <property type="component" value="Unassembled WGS sequence"/>
</dbReference>
<organism evidence="4 5">
    <name type="scientific">Orchesella dallaii</name>
    <dbReference type="NCBI Taxonomy" id="48710"/>
    <lineage>
        <taxon>Eukaryota</taxon>
        <taxon>Metazoa</taxon>
        <taxon>Ecdysozoa</taxon>
        <taxon>Arthropoda</taxon>
        <taxon>Hexapoda</taxon>
        <taxon>Collembola</taxon>
        <taxon>Entomobryomorpha</taxon>
        <taxon>Entomobryoidea</taxon>
        <taxon>Orchesellidae</taxon>
        <taxon>Orchesellinae</taxon>
        <taxon>Orchesella</taxon>
    </lineage>
</organism>
<dbReference type="InterPro" id="IPR050357">
    <property type="entry name" value="Arrestin_domain-protein"/>
</dbReference>
<evidence type="ECO:0000313" key="4">
    <source>
        <dbReference type="EMBL" id="CAL8100293.1"/>
    </source>
</evidence>
<feature type="domain" description="Arrestin C-terminal-like" evidence="3">
    <location>
        <begin position="186"/>
        <end position="316"/>
    </location>
</feature>
<evidence type="ECO:0000259" key="3">
    <source>
        <dbReference type="SMART" id="SM01017"/>
    </source>
</evidence>
<dbReference type="PANTHER" id="PTHR11188">
    <property type="entry name" value="ARRESTIN DOMAIN CONTAINING PROTEIN"/>
    <property type="match status" value="1"/>
</dbReference>
<dbReference type="InterPro" id="IPR011022">
    <property type="entry name" value="Arrestin_C-like"/>
</dbReference>
<reference evidence="4 5" key="1">
    <citation type="submission" date="2024-08" db="EMBL/GenBank/DDBJ databases">
        <authorList>
            <person name="Cucini C."/>
            <person name="Frati F."/>
        </authorList>
    </citation>
    <scope>NUCLEOTIDE SEQUENCE [LARGE SCALE GENOMIC DNA]</scope>
</reference>
<dbReference type="SMART" id="SM01017">
    <property type="entry name" value="Arrestin_C"/>
    <property type="match status" value="1"/>
</dbReference>
<feature type="region of interest" description="Disordered" evidence="2">
    <location>
        <begin position="422"/>
        <end position="443"/>
    </location>
</feature>
<evidence type="ECO:0000313" key="5">
    <source>
        <dbReference type="Proteomes" id="UP001642540"/>
    </source>
</evidence>
<dbReference type="InterPro" id="IPR014752">
    <property type="entry name" value="Arrestin-like_C"/>
</dbReference>
<keyword evidence="5" id="KW-1185">Reference proteome</keyword>
<gene>
    <name evidence="4" type="ORF">ODALV1_LOCUS10497</name>
</gene>
<dbReference type="InterPro" id="IPR014756">
    <property type="entry name" value="Ig_E-set"/>
</dbReference>
<dbReference type="Pfam" id="PF00339">
    <property type="entry name" value="Arrestin_N"/>
    <property type="match status" value="1"/>
</dbReference>
<proteinExistence type="inferred from homology"/>
<name>A0ABP1QES4_9HEXA</name>
<protein>
    <recommendedName>
        <fullName evidence="3">Arrestin C-terminal-like domain-containing protein</fullName>
    </recommendedName>
</protein>
<dbReference type="SUPFAM" id="SSF81296">
    <property type="entry name" value="E set domains"/>
    <property type="match status" value="2"/>
</dbReference>
<accession>A0ABP1QES4</accession>
<dbReference type="Gene3D" id="2.60.40.640">
    <property type="match status" value="2"/>
</dbReference>
<comment type="similarity">
    <text evidence="1">Belongs to the arrestin family.</text>
</comment>
<sequence length="443" mass="49520">MVSDIFPSCPTYFQVQLQNDSFQSYVAGQTVIGRVVVELKDKLKIMALKIELIGKGVVNWEKEHHFVENSNGGRPRIPDEETYIYQEKYLIGERAESPVTLPPGVHSFPYFFTLSPWLPSSFEGRHCHIRYSLQATLVRPLFKDLKSEPLKFLIKGILDLNQYPGIAKPINVNEQKNWDFLCWKLWSVVFNLSIEKTGFIPGEVLKFSAKFNNSCSNVKLTPVKAYLIQKVTVKAPRAKSSYEHKVLKVRGPIVEGGKTETWEGSFEVPHVEPSGLGLYPSQVLRFNVQYYLKVVAKNVFNTISRKVGLTIGTIAIRDNSTAPATNSSEIITFCGGQQFTPYKNLSETFPPILANNRSSSSNNICTRNATASQILSNANLEETANNISNSMTIASSPLSELPPSEISSPLTILPETTKVMVNRTDTPPPTYEEAIKKPPNKKS</sequence>
<dbReference type="Pfam" id="PF02752">
    <property type="entry name" value="Arrestin_C"/>
    <property type="match status" value="1"/>
</dbReference>
<dbReference type="EMBL" id="CAXLJM020000032">
    <property type="protein sequence ID" value="CAL8100293.1"/>
    <property type="molecule type" value="Genomic_DNA"/>
</dbReference>
<evidence type="ECO:0000256" key="1">
    <source>
        <dbReference type="ARBA" id="ARBA00005298"/>
    </source>
</evidence>
<dbReference type="PANTHER" id="PTHR11188:SF176">
    <property type="entry name" value="ARRESTIN DOMAIN-CONTAINING PROTEIN 1"/>
    <property type="match status" value="1"/>
</dbReference>
<comment type="caution">
    <text evidence="4">The sequence shown here is derived from an EMBL/GenBank/DDBJ whole genome shotgun (WGS) entry which is preliminary data.</text>
</comment>